<evidence type="ECO:0000256" key="2">
    <source>
        <dbReference type="ARBA" id="ARBA00022723"/>
    </source>
</evidence>
<feature type="domain" description="C2H2-type" evidence="10">
    <location>
        <begin position="209"/>
        <end position="236"/>
    </location>
</feature>
<dbReference type="FunFam" id="3.30.160.60:FF:000100">
    <property type="entry name" value="Zinc finger 45-like"/>
    <property type="match status" value="1"/>
</dbReference>
<evidence type="ECO:0000313" key="11">
    <source>
        <dbReference type="EMBL" id="KAH7643758.1"/>
    </source>
</evidence>
<evidence type="ECO:0000256" key="1">
    <source>
        <dbReference type="ARBA" id="ARBA00004123"/>
    </source>
</evidence>
<evidence type="ECO:0000256" key="6">
    <source>
        <dbReference type="ARBA" id="ARBA00023242"/>
    </source>
</evidence>
<dbReference type="PROSITE" id="PS00028">
    <property type="entry name" value="ZINC_FINGER_C2H2_1"/>
    <property type="match status" value="4"/>
</dbReference>
<dbReference type="FunFam" id="3.30.160.60:FF:001601">
    <property type="entry name" value="Uncharacterized protein, isoform A"/>
    <property type="match status" value="1"/>
</dbReference>
<dbReference type="PANTHER" id="PTHR24379">
    <property type="entry name" value="KRAB AND ZINC FINGER DOMAIN-CONTAINING"/>
    <property type="match status" value="1"/>
</dbReference>
<feature type="coiled-coil region" evidence="8">
    <location>
        <begin position="78"/>
        <end position="112"/>
    </location>
</feature>
<sequence length="348" mass="40910">MSNNGYSHNDRCQAILSEFNHIENRFIEVDNSLLSNHYGYNERIDHEYQRINKTVSNTNQSITMECSTQTTDTMISNIQMILSKLEQIESKLNNCSEKIESLKNDFNNYQQQHSSPYCQDRQTSTTMNNVSIKSEDSAINNDDDLQMTDDQKFLCPKCPFEFPTKYTLNRHLRTHVPGRAYVCGICGNRFKLKSELKQHHRTHSNLKPYKCSRCNYATIRKSDLKRHLVTHSVKKSSNSFKCDHCDYISQRKSDLARHKRRKHPSNEPISESNSSTTISNNVSINRIHTDDKKSSYKCDICSKCFKLKSRFNRHKITHTDEWPFNCTNCSERFRRKDHLNNHIKRKHL</sequence>
<gene>
    <name evidence="11" type="ORF">HUG17_6120</name>
</gene>
<feature type="domain" description="C2H2-type" evidence="10">
    <location>
        <begin position="181"/>
        <end position="208"/>
    </location>
</feature>
<keyword evidence="2" id="KW-0479">Metal-binding</keyword>
<dbReference type="EMBL" id="SDOV01000002">
    <property type="protein sequence ID" value="KAH7643758.1"/>
    <property type="molecule type" value="Genomic_DNA"/>
</dbReference>
<evidence type="ECO:0000256" key="7">
    <source>
        <dbReference type="PROSITE-ProRule" id="PRU00042"/>
    </source>
</evidence>
<dbReference type="PANTHER" id="PTHR24379:SF121">
    <property type="entry name" value="C2H2-TYPE DOMAIN-CONTAINING PROTEIN"/>
    <property type="match status" value="1"/>
</dbReference>
<dbReference type="Gene3D" id="3.30.160.60">
    <property type="entry name" value="Classic Zinc Finger"/>
    <property type="match status" value="5"/>
</dbReference>
<keyword evidence="4 7" id="KW-0863">Zinc-finger</keyword>
<protein>
    <recommendedName>
        <fullName evidence="10">C2H2-type domain-containing protein</fullName>
    </recommendedName>
</protein>
<feature type="region of interest" description="Disordered" evidence="9">
    <location>
        <begin position="253"/>
        <end position="280"/>
    </location>
</feature>
<feature type="domain" description="C2H2-type" evidence="10">
    <location>
        <begin position="153"/>
        <end position="180"/>
    </location>
</feature>
<name>A0A9D4P486_DERFA</name>
<dbReference type="AlphaFoldDB" id="A0A9D4P486"/>
<dbReference type="Pfam" id="PF00096">
    <property type="entry name" value="zf-C2H2"/>
    <property type="match status" value="4"/>
</dbReference>
<evidence type="ECO:0000256" key="8">
    <source>
        <dbReference type="SAM" id="Coils"/>
    </source>
</evidence>
<evidence type="ECO:0000256" key="9">
    <source>
        <dbReference type="SAM" id="MobiDB-lite"/>
    </source>
</evidence>
<dbReference type="SUPFAM" id="SSF57667">
    <property type="entry name" value="beta-beta-alpha zinc fingers"/>
    <property type="match status" value="3"/>
</dbReference>
<dbReference type="GO" id="GO:0005634">
    <property type="term" value="C:nucleus"/>
    <property type="evidence" value="ECO:0007669"/>
    <property type="project" value="UniProtKB-SubCell"/>
</dbReference>
<keyword evidence="5" id="KW-0862">Zinc</keyword>
<feature type="compositionally biased region" description="Low complexity" evidence="9">
    <location>
        <begin position="266"/>
        <end position="280"/>
    </location>
</feature>
<keyword evidence="8" id="KW-0175">Coiled coil</keyword>
<dbReference type="OrthoDB" id="6504251at2759"/>
<reference evidence="11" key="1">
    <citation type="submission" date="2020-06" db="EMBL/GenBank/DDBJ databases">
        <authorList>
            <person name="Ji K."/>
            <person name="Li J."/>
        </authorList>
    </citation>
    <scope>NUCLEOTIDE SEQUENCE</scope>
    <source>
        <strain evidence="11">JKM2019</strain>
        <tissue evidence="11">Whole body</tissue>
    </source>
</reference>
<keyword evidence="3" id="KW-0677">Repeat</keyword>
<evidence type="ECO:0000256" key="3">
    <source>
        <dbReference type="ARBA" id="ARBA00022737"/>
    </source>
</evidence>
<dbReference type="InterPro" id="IPR036236">
    <property type="entry name" value="Znf_C2H2_sf"/>
</dbReference>
<organism evidence="11">
    <name type="scientific">Dermatophagoides farinae</name>
    <name type="common">American house dust mite</name>
    <dbReference type="NCBI Taxonomy" id="6954"/>
    <lineage>
        <taxon>Eukaryota</taxon>
        <taxon>Metazoa</taxon>
        <taxon>Ecdysozoa</taxon>
        <taxon>Arthropoda</taxon>
        <taxon>Chelicerata</taxon>
        <taxon>Arachnida</taxon>
        <taxon>Acari</taxon>
        <taxon>Acariformes</taxon>
        <taxon>Sarcoptiformes</taxon>
        <taxon>Astigmata</taxon>
        <taxon>Psoroptidia</taxon>
        <taxon>Analgoidea</taxon>
        <taxon>Pyroglyphidae</taxon>
        <taxon>Dermatophagoidinae</taxon>
        <taxon>Dermatophagoides</taxon>
    </lineage>
</organism>
<keyword evidence="6" id="KW-0539">Nucleus</keyword>
<dbReference type="FunFam" id="3.30.160.60:FF:000145">
    <property type="entry name" value="Zinc finger protein 574"/>
    <property type="match status" value="1"/>
</dbReference>
<evidence type="ECO:0000259" key="10">
    <source>
        <dbReference type="PROSITE" id="PS50157"/>
    </source>
</evidence>
<reference evidence="11" key="2">
    <citation type="journal article" date="2021" name="World Allergy Organ. J.">
        <title>Chromosome-level assembly of Dermatophagoides farinae genome and transcriptome reveals two novel allergens Der f 37 and Der f 39.</title>
        <authorList>
            <person name="Chen J."/>
            <person name="Cai Z."/>
            <person name="Fan D."/>
            <person name="Hu J."/>
            <person name="Hou Y."/>
            <person name="He Y."/>
            <person name="Zhang Z."/>
            <person name="Zhao Z."/>
            <person name="Gao P."/>
            <person name="Hu W."/>
            <person name="Sun J."/>
            <person name="Li J."/>
            <person name="Ji K."/>
        </authorList>
    </citation>
    <scope>NUCLEOTIDE SEQUENCE</scope>
    <source>
        <strain evidence="11">JKM2019</strain>
    </source>
</reference>
<feature type="domain" description="C2H2-type" evidence="10">
    <location>
        <begin position="240"/>
        <end position="268"/>
    </location>
</feature>
<dbReference type="InterPro" id="IPR013087">
    <property type="entry name" value="Znf_C2H2_type"/>
</dbReference>
<dbReference type="SMART" id="SM00355">
    <property type="entry name" value="ZnF_C2H2"/>
    <property type="match status" value="6"/>
</dbReference>
<evidence type="ECO:0000256" key="4">
    <source>
        <dbReference type="ARBA" id="ARBA00022771"/>
    </source>
</evidence>
<dbReference type="GO" id="GO:0008270">
    <property type="term" value="F:zinc ion binding"/>
    <property type="evidence" value="ECO:0007669"/>
    <property type="project" value="UniProtKB-KW"/>
</dbReference>
<comment type="subcellular location">
    <subcellularLocation>
        <location evidence="1">Nucleus</location>
    </subcellularLocation>
</comment>
<dbReference type="PROSITE" id="PS50157">
    <property type="entry name" value="ZINC_FINGER_C2H2_2"/>
    <property type="match status" value="6"/>
</dbReference>
<feature type="domain" description="C2H2-type" evidence="10">
    <location>
        <begin position="296"/>
        <end position="323"/>
    </location>
</feature>
<feature type="domain" description="C2H2-type" evidence="10">
    <location>
        <begin position="324"/>
        <end position="348"/>
    </location>
</feature>
<dbReference type="Proteomes" id="UP000828236">
    <property type="component" value="Unassembled WGS sequence"/>
</dbReference>
<proteinExistence type="predicted"/>
<dbReference type="Pfam" id="PF13909">
    <property type="entry name" value="zf-H2C2_5"/>
    <property type="match status" value="2"/>
</dbReference>
<comment type="caution">
    <text evidence="11">The sequence shown here is derived from an EMBL/GenBank/DDBJ whole genome shotgun (WGS) entry which is preliminary data.</text>
</comment>
<accession>A0A9D4P486</accession>
<evidence type="ECO:0000256" key="5">
    <source>
        <dbReference type="ARBA" id="ARBA00022833"/>
    </source>
</evidence>